<feature type="domain" description="SpaA-like prealbumin fold" evidence="5">
    <location>
        <begin position="214"/>
        <end position="292"/>
    </location>
</feature>
<feature type="domain" description="SpaA-like prealbumin fold" evidence="5">
    <location>
        <begin position="303"/>
        <end position="405"/>
    </location>
</feature>
<evidence type="ECO:0000256" key="2">
    <source>
        <dbReference type="ARBA" id="ARBA00022525"/>
    </source>
</evidence>
<evidence type="ECO:0000313" key="7">
    <source>
        <dbReference type="EMBL" id="MFM1525726.1"/>
    </source>
</evidence>
<dbReference type="EMBL" id="JBFNFH010000034">
    <property type="protein sequence ID" value="MFM1525726.1"/>
    <property type="molecule type" value="Genomic_DNA"/>
</dbReference>
<evidence type="ECO:0000259" key="6">
    <source>
        <dbReference type="Pfam" id="PF18202"/>
    </source>
</evidence>
<protein>
    <submittedName>
        <fullName evidence="7">SpaA isopeptide-forming pilin-related protein</fullName>
    </submittedName>
</protein>
<dbReference type="PANTHER" id="PTHR36108:SF13">
    <property type="entry name" value="COLOSSIN-B-RELATED"/>
    <property type="match status" value="1"/>
</dbReference>
<dbReference type="Gene3D" id="2.60.40.10">
    <property type="entry name" value="Immunoglobulins"/>
    <property type="match status" value="5"/>
</dbReference>
<gene>
    <name evidence="7" type="ORF">ABGF40_08695</name>
</gene>
<dbReference type="InterPro" id="IPR041100">
    <property type="entry name" value="TQ"/>
</dbReference>
<feature type="domain" description="SpaA-like prealbumin fold" evidence="5">
    <location>
        <begin position="573"/>
        <end position="639"/>
    </location>
</feature>
<dbReference type="PANTHER" id="PTHR36108">
    <property type="entry name" value="COLOSSIN-B-RELATED"/>
    <property type="match status" value="1"/>
</dbReference>
<keyword evidence="4" id="KW-0812">Transmembrane</keyword>
<dbReference type="NCBIfam" id="NF033903">
    <property type="entry name" value="VaFE_rpt"/>
    <property type="match status" value="2"/>
</dbReference>
<dbReference type="InterPro" id="IPR041033">
    <property type="entry name" value="SpaA_PFL_dom_1"/>
</dbReference>
<dbReference type="InterPro" id="IPR013783">
    <property type="entry name" value="Ig-like_fold"/>
</dbReference>
<evidence type="ECO:0000256" key="1">
    <source>
        <dbReference type="ARBA" id="ARBA00007257"/>
    </source>
</evidence>
<keyword evidence="2" id="KW-0964">Secreted</keyword>
<keyword evidence="4" id="KW-1133">Transmembrane helix</keyword>
<sequence length="1274" mass="143962">MKKIKNKLTKSLSAILAFVILISGIIIPNKIVSAAPSGIKVTNHGGGEERGSDYFTSDGYYIFCGEASLNPPVNPGQTKTLTGWREEKNEKVRKVAYYGYASPEKWIKLETFNLYGVPANKGSKGYHLTHYALSNVWGTSPKYFERNSEMQEFMSFIDKKQNAPDWFKVYSTKSGGTQRMFAWNFNKPTPPKKQNLSLLKTSANKSLTDIAKAGYSLKGAEYGVYATKSNALNNKNLLNKLITDDNGKSNTLHLVEGKYFVKEIKAPKGFKLDTNIYTVDLTSKDQVLNVKDEPLFDPLNIMLKKESENGKALEGAEFTVKYYNEILTSTKGKTPVRTWKFRTDNNGYILFKEKYKISGDELFKDQYGVTLGLIGTYEFIETKAPKGYILDSTPVLAYVKENGATNPGTVYNIPIVKNERDKKELKLVKVDSETGKQIPQSEVTFNILDKDMKKLTIGGESEFKTDSKGVVTLKEKVLPGIYYIKEIKAPSGYYLDPNGKAIKIEIFENDTKIVIKEIKNTPQKGRVVLEKTASLLTGIAPNEKDKTITDLVFKDGLLANTKWELRAKEDIISNDKVTVFYKKGDLVDTLITNSKSLVAYEELPLGKYTFKEIEAPKGYLIDPRVYEIEITPQTQEIRVSSQSVKAYNERKELTFEFSKTFEDTKLFTIEPKATFGLFLNEDYKENGVTVKKDTLLDKVNIDINNITEKVTEKEVNGTKEVKEDVISYEVSTFTEKEVENKDKPIFSKDKENAEVVGYETKLERTLDKVFKFNTLEEKDKKIAELEENKTLYEVKEFKTTVTRQVEDTENKVLEKIIERTAKGKFKDILIDGKFYIKEISVNDNYVLDNTKHETGFDFKTTDKKENKVIGANIVNKLNKITLDVTKIEAGSVQEGNKKVVSGAEYVLIATDSERGETVVGKYITDENGKIVVENLPNGNYIFKELNAPEGYFKNEKEINLNFTDKKDGSTYKVEVINEKIPEIRTTAVDNETGKKESLPLEEVIIKDKVIYYDLIIGKTYILDGTLMYKLTNKPVLVNGKEVKASKEFIPTSRNGFVELLFTVPGSVVRGKETVVFEDLYKDGKLLTFHRDIHDKAQTTRTTNPRIKTTLMEVKTGAKEFLPLDKLIHLVDRIEYFDLVPGIKMRFDLVLMNSVTKEVLKDANGKELTASLEFTPETKDGVAEVFITVNAKDLRGISLVAFETLSDISVEGKVRKVAEHKDFNDKDQTVKVLPVPHTPNNPNTGDTGIFAVISTLVISVVALYFVTIKQRKINK</sequence>
<evidence type="ECO:0000313" key="8">
    <source>
        <dbReference type="Proteomes" id="UP001629536"/>
    </source>
</evidence>
<keyword evidence="3" id="KW-0732">Signal</keyword>
<evidence type="ECO:0000259" key="5">
    <source>
        <dbReference type="Pfam" id="PF17802"/>
    </source>
</evidence>
<evidence type="ECO:0000256" key="3">
    <source>
        <dbReference type="ARBA" id="ARBA00022729"/>
    </source>
</evidence>
<feature type="domain" description="T-Q ester bond containing" evidence="6">
    <location>
        <begin position="981"/>
        <end position="1098"/>
    </location>
</feature>
<feature type="domain" description="SpaA-like prealbumin fold" evidence="5">
    <location>
        <begin position="424"/>
        <end position="515"/>
    </location>
</feature>
<organism evidence="7 8">
    <name type="scientific">Helcococcus bovis</name>
    <dbReference type="NCBI Taxonomy" id="3153252"/>
    <lineage>
        <taxon>Bacteria</taxon>
        <taxon>Bacillati</taxon>
        <taxon>Bacillota</taxon>
        <taxon>Tissierellia</taxon>
        <taxon>Tissierellales</taxon>
        <taxon>Peptoniphilaceae</taxon>
        <taxon>Helcococcus</taxon>
    </lineage>
</organism>
<dbReference type="Gene3D" id="2.60.40.3930">
    <property type="match status" value="2"/>
</dbReference>
<keyword evidence="4" id="KW-0472">Membrane</keyword>
<keyword evidence="8" id="KW-1185">Reference proteome</keyword>
<dbReference type="SUPFAM" id="SSF49478">
    <property type="entry name" value="Cna protein B-type domain"/>
    <property type="match status" value="1"/>
</dbReference>
<dbReference type="Proteomes" id="UP001629536">
    <property type="component" value="Unassembled WGS sequence"/>
</dbReference>
<name>A0ABW9F8H9_9FIRM</name>
<accession>A0ABW9F8H9</accession>
<evidence type="ECO:0000256" key="4">
    <source>
        <dbReference type="SAM" id="Phobius"/>
    </source>
</evidence>
<reference evidence="7 8" key="1">
    <citation type="journal article" date="2024" name="Front. Microbiol.">
        <title>Pangenomic and biochemical analyses of Helcococcus ovis reveal widespread tetracycline resistance and a novel bacterial species, Helcococcus bovis.</title>
        <authorList>
            <person name="Cunha F."/>
            <person name="Zhai Y."/>
            <person name="Casaro S."/>
            <person name="Jones K.L."/>
            <person name="Hernandez M."/>
            <person name="Bisinotto R.S."/>
            <person name="Kariyawasam S."/>
            <person name="Brown M.B."/>
            <person name="Phillips A."/>
            <person name="Jeong K.C."/>
            <person name="Galvao K.N."/>
        </authorList>
    </citation>
    <scope>NUCLEOTIDE SEQUENCE [LARGE SCALE GENOMIC DNA]</scope>
    <source>
        <strain evidence="7 8">KG197</strain>
    </source>
</reference>
<feature type="domain" description="SpaA-like prealbumin fold" evidence="5">
    <location>
        <begin position="892"/>
        <end position="979"/>
    </location>
</feature>
<dbReference type="Pfam" id="PF17802">
    <property type="entry name" value="SpaA"/>
    <property type="match status" value="5"/>
</dbReference>
<comment type="similarity">
    <text evidence="1">Belongs to the serine-aspartate repeat-containing protein (SDr) family.</text>
</comment>
<feature type="domain" description="T-Q ester bond containing" evidence="6">
    <location>
        <begin position="1104"/>
        <end position="1231"/>
    </location>
</feature>
<proteinExistence type="inferred from homology"/>
<feature type="transmembrane region" description="Helical" evidence="4">
    <location>
        <begin position="1247"/>
        <end position="1265"/>
    </location>
</feature>
<comment type="caution">
    <text evidence="7">The sequence shown here is derived from an EMBL/GenBank/DDBJ whole genome shotgun (WGS) entry which is preliminary data.</text>
</comment>
<dbReference type="Pfam" id="PF18202">
    <property type="entry name" value="TQ"/>
    <property type="match status" value="2"/>
</dbReference>
<dbReference type="RefSeq" id="WP_408127104.1">
    <property type="nucleotide sequence ID" value="NZ_JBFNFH010000034.1"/>
</dbReference>